<dbReference type="OrthoDB" id="9812192at2"/>
<keyword evidence="2" id="KW-0560">Oxidoreductase</keyword>
<dbReference type="PANTHER" id="PTHR33336:SF3">
    <property type="entry name" value="ABM DOMAIN-CONTAINING PROTEIN"/>
    <property type="match status" value="1"/>
</dbReference>
<keyword evidence="2" id="KW-0503">Monooxygenase</keyword>
<feature type="domain" description="ABM" evidence="1">
    <location>
        <begin position="4"/>
        <end position="96"/>
    </location>
</feature>
<dbReference type="EMBL" id="BJLF01000002">
    <property type="protein sequence ID" value="GEA49742.1"/>
    <property type="molecule type" value="Genomic_DNA"/>
</dbReference>
<dbReference type="GO" id="GO:0004497">
    <property type="term" value="F:monooxygenase activity"/>
    <property type="evidence" value="ECO:0007669"/>
    <property type="project" value="UniProtKB-KW"/>
</dbReference>
<dbReference type="PROSITE" id="PS51725">
    <property type="entry name" value="ABM"/>
    <property type="match status" value="1"/>
</dbReference>
<dbReference type="Pfam" id="PF03992">
    <property type="entry name" value="ABM"/>
    <property type="match status" value="1"/>
</dbReference>
<evidence type="ECO:0000313" key="3">
    <source>
        <dbReference type="Proteomes" id="UP000318717"/>
    </source>
</evidence>
<dbReference type="AlphaFoldDB" id="A0A4Y3HSK2"/>
<evidence type="ECO:0000313" key="2">
    <source>
        <dbReference type="EMBL" id="GEA49742.1"/>
    </source>
</evidence>
<evidence type="ECO:0000259" key="1">
    <source>
        <dbReference type="PROSITE" id="PS51725"/>
    </source>
</evidence>
<keyword evidence="3" id="KW-1185">Reference proteome</keyword>
<dbReference type="InterPro" id="IPR050744">
    <property type="entry name" value="AI-2_Isomerase_LsrG"/>
</dbReference>
<dbReference type="SUPFAM" id="SSF54909">
    <property type="entry name" value="Dimeric alpha+beta barrel"/>
    <property type="match status" value="1"/>
</dbReference>
<protein>
    <submittedName>
        <fullName evidence="2">Antibiotic biosynthesis monooxygenase</fullName>
    </submittedName>
</protein>
<dbReference type="PANTHER" id="PTHR33336">
    <property type="entry name" value="QUINOL MONOOXYGENASE YGIN-RELATED"/>
    <property type="match status" value="1"/>
</dbReference>
<organism evidence="2 3">
    <name type="scientific">Vibrio inusitatus NBRC 102082</name>
    <dbReference type="NCBI Taxonomy" id="1219070"/>
    <lineage>
        <taxon>Bacteria</taxon>
        <taxon>Pseudomonadati</taxon>
        <taxon>Pseudomonadota</taxon>
        <taxon>Gammaproteobacteria</taxon>
        <taxon>Vibrionales</taxon>
        <taxon>Vibrionaceae</taxon>
        <taxon>Vibrio</taxon>
    </lineage>
</organism>
<comment type="caution">
    <text evidence="2">The sequence shown here is derived from an EMBL/GenBank/DDBJ whole genome shotgun (WGS) entry which is preliminary data.</text>
</comment>
<sequence>MTKLTIVANIVAKQDKTELVKSELKKLIATTRAEEGCVNYDLHQDNDNPAHFLFFENWETRELWQKHMENDHLASYIAATEGAVESFVVHEMTQIG</sequence>
<dbReference type="InterPro" id="IPR007138">
    <property type="entry name" value="ABM_dom"/>
</dbReference>
<gene>
    <name evidence="2" type="ORF">VIN01S_05460</name>
</gene>
<reference evidence="2 3" key="1">
    <citation type="submission" date="2019-06" db="EMBL/GenBank/DDBJ databases">
        <title>Whole genome shotgun sequence of Vibrio inusitatus NBRC 102082.</title>
        <authorList>
            <person name="Hosoyama A."/>
            <person name="Uohara A."/>
            <person name="Ohji S."/>
            <person name="Ichikawa N."/>
        </authorList>
    </citation>
    <scope>NUCLEOTIDE SEQUENCE [LARGE SCALE GENOMIC DNA]</scope>
    <source>
        <strain evidence="2 3">NBRC 102082</strain>
    </source>
</reference>
<name>A0A4Y3HSK2_9VIBR</name>
<accession>A0A4Y3HSK2</accession>
<dbReference type="RefSeq" id="WP_141344088.1">
    <property type="nucleotide sequence ID" value="NZ_BJLF01000002.1"/>
</dbReference>
<dbReference type="InterPro" id="IPR011008">
    <property type="entry name" value="Dimeric_a/b-barrel"/>
</dbReference>
<dbReference type="Gene3D" id="3.30.70.100">
    <property type="match status" value="1"/>
</dbReference>
<proteinExistence type="predicted"/>
<dbReference type="Proteomes" id="UP000318717">
    <property type="component" value="Unassembled WGS sequence"/>
</dbReference>